<keyword evidence="2 4" id="KW-0067">ATP-binding</keyword>
<dbReference type="RefSeq" id="WP_097023814.1">
    <property type="nucleotide sequence ID" value="NZ_OBQJ01000009.1"/>
</dbReference>
<reference evidence="4 5" key="1">
    <citation type="submission" date="2017-08" db="EMBL/GenBank/DDBJ databases">
        <authorList>
            <person name="de Groot N.N."/>
        </authorList>
    </citation>
    <scope>NUCLEOTIDE SEQUENCE [LARGE SCALE GENOMIC DNA]</scope>
    <source>
        <strain evidence="4 5">USBA 855</strain>
    </source>
</reference>
<dbReference type="AlphaFoldDB" id="A0A285VTY6"/>
<dbReference type="Gene3D" id="3.40.50.300">
    <property type="entry name" value="P-loop containing nucleotide triphosphate hydrolases"/>
    <property type="match status" value="1"/>
</dbReference>
<dbReference type="CDD" id="cd03216">
    <property type="entry name" value="ABC_Carb_Monos_I"/>
    <property type="match status" value="1"/>
</dbReference>
<evidence type="ECO:0000259" key="3">
    <source>
        <dbReference type="PROSITE" id="PS50893"/>
    </source>
</evidence>
<dbReference type="InterPro" id="IPR003593">
    <property type="entry name" value="AAA+_ATPase"/>
</dbReference>
<dbReference type="OrthoDB" id="9776369at2"/>
<organism evidence="4 5">
    <name type="scientific">Chromohalobacter canadensis</name>
    <dbReference type="NCBI Taxonomy" id="141389"/>
    <lineage>
        <taxon>Bacteria</taxon>
        <taxon>Pseudomonadati</taxon>
        <taxon>Pseudomonadota</taxon>
        <taxon>Gammaproteobacteria</taxon>
        <taxon>Oceanospirillales</taxon>
        <taxon>Halomonadaceae</taxon>
        <taxon>Chromohalobacter</taxon>
    </lineage>
</organism>
<gene>
    <name evidence="4" type="ORF">SAMN05421509_10985</name>
</gene>
<dbReference type="InterPro" id="IPR003439">
    <property type="entry name" value="ABC_transporter-like_ATP-bd"/>
</dbReference>
<dbReference type="InterPro" id="IPR050107">
    <property type="entry name" value="ABC_carbohydrate_import_ATPase"/>
</dbReference>
<dbReference type="EMBL" id="OBQJ01000009">
    <property type="protein sequence ID" value="SOC57423.1"/>
    <property type="molecule type" value="Genomic_DNA"/>
</dbReference>
<evidence type="ECO:0000256" key="2">
    <source>
        <dbReference type="ARBA" id="ARBA00022840"/>
    </source>
</evidence>
<evidence type="ECO:0000256" key="1">
    <source>
        <dbReference type="ARBA" id="ARBA00022741"/>
    </source>
</evidence>
<protein>
    <submittedName>
        <fullName evidence="4">Monosaccharide ABC transporter ATP-binding protein, CUT2 family</fullName>
    </submittedName>
</protein>
<dbReference type="SMART" id="SM00382">
    <property type="entry name" value="AAA"/>
    <property type="match status" value="1"/>
</dbReference>
<accession>A0A285VTY6</accession>
<dbReference type="GO" id="GO:0016887">
    <property type="term" value="F:ATP hydrolysis activity"/>
    <property type="evidence" value="ECO:0007669"/>
    <property type="project" value="InterPro"/>
</dbReference>
<dbReference type="GO" id="GO:0005524">
    <property type="term" value="F:ATP binding"/>
    <property type="evidence" value="ECO:0007669"/>
    <property type="project" value="UniProtKB-KW"/>
</dbReference>
<dbReference type="PROSITE" id="PS50893">
    <property type="entry name" value="ABC_TRANSPORTER_2"/>
    <property type="match status" value="1"/>
</dbReference>
<dbReference type="SUPFAM" id="SSF52540">
    <property type="entry name" value="P-loop containing nucleoside triphosphate hydrolases"/>
    <property type="match status" value="1"/>
</dbReference>
<dbReference type="PROSITE" id="PS00211">
    <property type="entry name" value="ABC_TRANSPORTER_1"/>
    <property type="match status" value="1"/>
</dbReference>
<dbReference type="PANTHER" id="PTHR43790:SF8">
    <property type="entry name" value="SUGAR ABC TRANSPORTER ATP-BINDING PROTEIN"/>
    <property type="match status" value="1"/>
</dbReference>
<name>A0A285VTY6_9GAMM</name>
<sequence length="252" mass="27543">MSLLEVRSLNKRFGAVEVLCGVDLTLEAGEVLAVVGDNGAGKSTLIKHISGVHRRDSGEITFDSQPVNFDSPKQARRSGIETVYQDLALADELSVGANIFLGREPIRRWLGLLPVIDRRAIIQETQRLIASIESHIPDGASTVAGLSGGQRQAVAIARALYWDAKVVILDEPTAALAVMERENVIKLSRTLASKDVGVIYIGHNLVEILEVADRIAVMYRGRIVHLTRSEDTTQEELIKYMTGYSERQGNAA</sequence>
<dbReference type="InterPro" id="IPR027417">
    <property type="entry name" value="P-loop_NTPase"/>
</dbReference>
<evidence type="ECO:0000313" key="5">
    <source>
        <dbReference type="Proteomes" id="UP000219023"/>
    </source>
</evidence>
<dbReference type="Proteomes" id="UP000219023">
    <property type="component" value="Unassembled WGS sequence"/>
</dbReference>
<evidence type="ECO:0000313" key="4">
    <source>
        <dbReference type="EMBL" id="SOC57423.1"/>
    </source>
</evidence>
<dbReference type="Pfam" id="PF00005">
    <property type="entry name" value="ABC_tran"/>
    <property type="match status" value="1"/>
</dbReference>
<dbReference type="PANTHER" id="PTHR43790">
    <property type="entry name" value="CARBOHYDRATE TRANSPORT ATP-BINDING PROTEIN MG119-RELATED"/>
    <property type="match status" value="1"/>
</dbReference>
<proteinExistence type="predicted"/>
<feature type="domain" description="ABC transporter" evidence="3">
    <location>
        <begin position="4"/>
        <end position="245"/>
    </location>
</feature>
<dbReference type="InterPro" id="IPR017871">
    <property type="entry name" value="ABC_transporter-like_CS"/>
</dbReference>
<keyword evidence="1" id="KW-0547">Nucleotide-binding</keyword>